<dbReference type="RefSeq" id="WP_141131322.1">
    <property type="nucleotide sequence ID" value="NZ_FZOJ01000003.1"/>
</dbReference>
<evidence type="ECO:0000313" key="2">
    <source>
        <dbReference type="EMBL" id="SNS06171.1"/>
    </source>
</evidence>
<name>A0A239BF77_9FIRM</name>
<dbReference type="EMBL" id="FZOJ01000003">
    <property type="protein sequence ID" value="SNS06171.1"/>
    <property type="molecule type" value="Genomic_DNA"/>
</dbReference>
<keyword evidence="3" id="KW-1185">Reference proteome</keyword>
<dbReference type="AlphaFoldDB" id="A0A239BF77"/>
<organism evidence="2 3">
    <name type="scientific">Anaerovirgula multivorans</name>
    <dbReference type="NCBI Taxonomy" id="312168"/>
    <lineage>
        <taxon>Bacteria</taxon>
        <taxon>Bacillati</taxon>
        <taxon>Bacillota</taxon>
        <taxon>Clostridia</taxon>
        <taxon>Peptostreptococcales</taxon>
        <taxon>Natronincolaceae</taxon>
        <taxon>Anaerovirgula</taxon>
    </lineage>
</organism>
<evidence type="ECO:0000313" key="3">
    <source>
        <dbReference type="Proteomes" id="UP000198304"/>
    </source>
</evidence>
<feature type="transmembrane region" description="Helical" evidence="1">
    <location>
        <begin position="6"/>
        <end position="23"/>
    </location>
</feature>
<keyword evidence="1" id="KW-0472">Membrane</keyword>
<reference evidence="2 3" key="1">
    <citation type="submission" date="2017-06" db="EMBL/GenBank/DDBJ databases">
        <authorList>
            <person name="Kim H.J."/>
            <person name="Triplett B.A."/>
        </authorList>
    </citation>
    <scope>NUCLEOTIDE SEQUENCE [LARGE SCALE GENOMIC DNA]</scope>
    <source>
        <strain evidence="2 3">SCA</strain>
    </source>
</reference>
<protein>
    <submittedName>
        <fullName evidence="2">Uncharacterized protein</fullName>
    </submittedName>
</protein>
<keyword evidence="1" id="KW-1133">Transmembrane helix</keyword>
<dbReference type="Proteomes" id="UP000198304">
    <property type="component" value="Unassembled WGS sequence"/>
</dbReference>
<evidence type="ECO:0000256" key="1">
    <source>
        <dbReference type="SAM" id="Phobius"/>
    </source>
</evidence>
<proteinExistence type="predicted"/>
<gene>
    <name evidence="2" type="ORF">SAMN05446037_1003206</name>
</gene>
<sequence>MFEAGIVLVIIGAVIVYGTAPISKALKITTTKGILILKASGLIIAILGAALLFFNDRPEKLQFLRIIRF</sequence>
<keyword evidence="1" id="KW-0812">Transmembrane</keyword>
<accession>A0A239BF77</accession>
<feature type="transmembrane region" description="Helical" evidence="1">
    <location>
        <begin position="35"/>
        <end position="54"/>
    </location>
</feature>